<dbReference type="PANTHER" id="PTHR34985">
    <property type="entry name" value="SLR0554 PROTEIN"/>
    <property type="match status" value="1"/>
</dbReference>
<keyword evidence="3" id="KW-1185">Reference proteome</keyword>
<dbReference type="RefSeq" id="WP_305748505.1">
    <property type="nucleotide sequence ID" value="NZ_JAUZEE010000002.1"/>
</dbReference>
<organism evidence="2 3">
    <name type="scientific">Leptothrix discophora</name>
    <dbReference type="NCBI Taxonomy" id="89"/>
    <lineage>
        <taxon>Bacteria</taxon>
        <taxon>Pseudomonadati</taxon>
        <taxon>Pseudomonadota</taxon>
        <taxon>Betaproteobacteria</taxon>
        <taxon>Burkholderiales</taxon>
        <taxon>Sphaerotilaceae</taxon>
        <taxon>Leptothrix</taxon>
    </lineage>
</organism>
<evidence type="ECO:0000259" key="1">
    <source>
        <dbReference type="Pfam" id="PF05272"/>
    </source>
</evidence>
<evidence type="ECO:0000313" key="3">
    <source>
        <dbReference type="Proteomes" id="UP001235760"/>
    </source>
</evidence>
<proteinExistence type="predicted"/>
<sequence>MRLLSDIEKKRAELEKAEAEFRMLQASLDIGFPDTNEKGFPITTLANTEALLAHYKITVRYNEMKKEPEIIIPQKQFHGDTKNNVQITWIRDLARQANLPVTDISEHLDLIANANAYHPVREWMRSITWDGVSRLQDYYDTIKSTTPQKELYMRKWALSVVAACFREDYRFGAEGVLTFLGGQAAAKTTWAGTLFPRVASVDNWVTTGCTIDPHNKDTLLIALSSVITEMGEMGTTFRKSDKESLKQFLTQKVDKLRPPYAEKVNSYSRRTVFFGTSNELLILNDTENRRFWPIADVEFPAHNLDVEQFWAEMYAMYRAVLPLCDTRSDSITSGEWGWFLSPEERSQLTVDQEDFRTISPIVEKLQHALYPADECDGANAEWLGATMICERAGIFNPNRAHANEAAEWLKTQGYTYRKNTKQYRIAFETTYNRGEVGYVHREPRATAPDLSSVRLVRTSKNR</sequence>
<name>A0ABT9G0D8_LEPDI</name>
<accession>A0ABT9G0D8</accession>
<dbReference type="InterPro" id="IPR007936">
    <property type="entry name" value="VapE-like_dom"/>
</dbReference>
<dbReference type="EMBL" id="JAUZEE010000002">
    <property type="protein sequence ID" value="MDP4299949.1"/>
    <property type="molecule type" value="Genomic_DNA"/>
</dbReference>
<reference evidence="2 3" key="1">
    <citation type="submission" date="2023-08" db="EMBL/GenBank/DDBJ databases">
        <authorList>
            <person name="Roldan D.M."/>
            <person name="Menes R.J."/>
        </authorList>
    </citation>
    <scope>NUCLEOTIDE SEQUENCE [LARGE SCALE GENOMIC DNA]</scope>
    <source>
        <strain evidence="2 3">CCM 2812</strain>
    </source>
</reference>
<gene>
    <name evidence="2" type="ORF">Q8X39_04830</name>
</gene>
<dbReference type="Proteomes" id="UP001235760">
    <property type="component" value="Unassembled WGS sequence"/>
</dbReference>
<dbReference type="PANTHER" id="PTHR34985:SF1">
    <property type="entry name" value="SLR0554 PROTEIN"/>
    <property type="match status" value="1"/>
</dbReference>
<evidence type="ECO:0000313" key="2">
    <source>
        <dbReference type="EMBL" id="MDP4299949.1"/>
    </source>
</evidence>
<dbReference type="Pfam" id="PF05272">
    <property type="entry name" value="VapE-like_dom"/>
    <property type="match status" value="1"/>
</dbReference>
<feature type="domain" description="Virulence-associated protein E-like" evidence="1">
    <location>
        <begin position="125"/>
        <end position="354"/>
    </location>
</feature>
<comment type="caution">
    <text evidence="2">The sequence shown here is derived from an EMBL/GenBank/DDBJ whole genome shotgun (WGS) entry which is preliminary data.</text>
</comment>
<protein>
    <submittedName>
        <fullName evidence="2">VapE family protein</fullName>
    </submittedName>
</protein>